<feature type="domain" description="RNase H type-1" evidence="2">
    <location>
        <begin position="64"/>
        <end position="187"/>
    </location>
</feature>
<evidence type="ECO:0000313" key="3">
    <source>
        <dbReference type="EMBL" id="KAI9169470.1"/>
    </source>
</evidence>
<dbReference type="Gene3D" id="3.30.420.10">
    <property type="entry name" value="Ribonuclease H-like superfamily/Ribonuclease H"/>
    <property type="match status" value="1"/>
</dbReference>
<dbReference type="GO" id="GO:0004523">
    <property type="term" value="F:RNA-DNA hybrid ribonuclease activity"/>
    <property type="evidence" value="ECO:0007669"/>
    <property type="project" value="InterPro"/>
</dbReference>
<dbReference type="EMBL" id="JAJSOW010000104">
    <property type="protein sequence ID" value="KAI9169470.1"/>
    <property type="molecule type" value="Genomic_DNA"/>
</dbReference>
<dbReference type="PANTHER" id="PTHR47723">
    <property type="entry name" value="OS05G0353850 PROTEIN"/>
    <property type="match status" value="1"/>
</dbReference>
<feature type="chain" id="PRO_5041935766" description="RNase H type-1 domain-containing protein" evidence="1">
    <location>
        <begin position="19"/>
        <end position="212"/>
    </location>
</feature>
<dbReference type="GO" id="GO:0003676">
    <property type="term" value="F:nucleic acid binding"/>
    <property type="evidence" value="ECO:0007669"/>
    <property type="project" value="InterPro"/>
</dbReference>
<dbReference type="CDD" id="cd06222">
    <property type="entry name" value="RNase_H_like"/>
    <property type="match status" value="1"/>
</dbReference>
<dbReference type="InterPro" id="IPR002156">
    <property type="entry name" value="RNaseH_domain"/>
</dbReference>
<dbReference type="InterPro" id="IPR044730">
    <property type="entry name" value="RNase_H-like_dom_plant"/>
</dbReference>
<dbReference type="Proteomes" id="UP001064489">
    <property type="component" value="Chromosome 7"/>
</dbReference>
<name>A0AAD5NLN7_ACENE</name>
<dbReference type="InterPro" id="IPR036397">
    <property type="entry name" value="RNaseH_sf"/>
</dbReference>
<dbReference type="InterPro" id="IPR053151">
    <property type="entry name" value="RNase_H-like"/>
</dbReference>
<protein>
    <recommendedName>
        <fullName evidence="2">RNase H type-1 domain-containing protein</fullName>
    </recommendedName>
</protein>
<feature type="signal peptide" evidence="1">
    <location>
        <begin position="1"/>
        <end position="18"/>
    </location>
</feature>
<gene>
    <name evidence="3" type="ORF">LWI28_012764</name>
</gene>
<keyword evidence="4" id="KW-1185">Reference proteome</keyword>
<sequence>MVELLFLMAIYASPTTLCFPPLKNLNTIVEKREDANYEDVSGKSLNGVGAVSWQLPVEGTYKVNSDAAIDKDRQAVGIGLVIRDHQGMVLMATSTQCIHARYGPLVAKAAAILRGVILAIETGLTPFVVETDALGVANLVKAGFAPSADIGLIIEGILFRLWNFGGETVVYVFRNANFVADTLSKMALGPPVDYFWRITLRVERFIPYEYPV</sequence>
<evidence type="ECO:0000256" key="1">
    <source>
        <dbReference type="SAM" id="SignalP"/>
    </source>
</evidence>
<reference evidence="3" key="1">
    <citation type="journal article" date="2022" name="Plant J.">
        <title>Strategies of tolerance reflected in two North American maple genomes.</title>
        <authorList>
            <person name="McEvoy S.L."/>
            <person name="Sezen U.U."/>
            <person name="Trouern-Trend A."/>
            <person name="McMahon S.M."/>
            <person name="Schaberg P.G."/>
            <person name="Yang J."/>
            <person name="Wegrzyn J.L."/>
            <person name="Swenson N.G."/>
        </authorList>
    </citation>
    <scope>NUCLEOTIDE SEQUENCE</scope>
    <source>
        <strain evidence="3">91603</strain>
    </source>
</reference>
<accession>A0AAD5NLN7</accession>
<dbReference type="SUPFAM" id="SSF53098">
    <property type="entry name" value="Ribonuclease H-like"/>
    <property type="match status" value="1"/>
</dbReference>
<dbReference type="PANTHER" id="PTHR47723:SF21">
    <property type="entry name" value="POLYNUCLEOTIDYL TRANSFERASE, RIBONUCLEASE H-LIKE SUPERFAMILY PROTEIN"/>
    <property type="match status" value="1"/>
</dbReference>
<evidence type="ECO:0000313" key="4">
    <source>
        <dbReference type="Proteomes" id="UP001064489"/>
    </source>
</evidence>
<proteinExistence type="predicted"/>
<dbReference type="Pfam" id="PF13456">
    <property type="entry name" value="RVT_3"/>
    <property type="match status" value="1"/>
</dbReference>
<comment type="caution">
    <text evidence="3">The sequence shown here is derived from an EMBL/GenBank/DDBJ whole genome shotgun (WGS) entry which is preliminary data.</text>
</comment>
<dbReference type="InterPro" id="IPR012337">
    <property type="entry name" value="RNaseH-like_sf"/>
</dbReference>
<keyword evidence="1" id="KW-0732">Signal</keyword>
<organism evidence="3 4">
    <name type="scientific">Acer negundo</name>
    <name type="common">Box elder</name>
    <dbReference type="NCBI Taxonomy" id="4023"/>
    <lineage>
        <taxon>Eukaryota</taxon>
        <taxon>Viridiplantae</taxon>
        <taxon>Streptophyta</taxon>
        <taxon>Embryophyta</taxon>
        <taxon>Tracheophyta</taxon>
        <taxon>Spermatophyta</taxon>
        <taxon>Magnoliopsida</taxon>
        <taxon>eudicotyledons</taxon>
        <taxon>Gunneridae</taxon>
        <taxon>Pentapetalae</taxon>
        <taxon>rosids</taxon>
        <taxon>malvids</taxon>
        <taxon>Sapindales</taxon>
        <taxon>Sapindaceae</taxon>
        <taxon>Hippocastanoideae</taxon>
        <taxon>Acereae</taxon>
        <taxon>Acer</taxon>
    </lineage>
</organism>
<evidence type="ECO:0000259" key="2">
    <source>
        <dbReference type="Pfam" id="PF13456"/>
    </source>
</evidence>
<dbReference type="AlphaFoldDB" id="A0AAD5NLN7"/>
<reference evidence="3" key="2">
    <citation type="submission" date="2023-02" db="EMBL/GenBank/DDBJ databases">
        <authorList>
            <person name="Swenson N.G."/>
            <person name="Wegrzyn J.L."/>
            <person name="Mcevoy S.L."/>
        </authorList>
    </citation>
    <scope>NUCLEOTIDE SEQUENCE</scope>
    <source>
        <strain evidence="3">91603</strain>
        <tissue evidence="3">Leaf</tissue>
    </source>
</reference>